<organism evidence="2 3">
    <name type="scientific">Lacinutrix iliipiscaria</name>
    <dbReference type="NCBI Taxonomy" id="1230532"/>
    <lineage>
        <taxon>Bacteria</taxon>
        <taxon>Pseudomonadati</taxon>
        <taxon>Bacteroidota</taxon>
        <taxon>Flavobacteriia</taxon>
        <taxon>Flavobacteriales</taxon>
        <taxon>Flavobacteriaceae</taxon>
        <taxon>Lacinutrix</taxon>
    </lineage>
</organism>
<proteinExistence type="predicted"/>
<dbReference type="EMBL" id="JBHUOV010000001">
    <property type="protein sequence ID" value="MFD2823076.1"/>
    <property type="molecule type" value="Genomic_DNA"/>
</dbReference>
<dbReference type="Proteomes" id="UP001597533">
    <property type="component" value="Unassembled WGS sequence"/>
</dbReference>
<keyword evidence="3" id="KW-1185">Reference proteome</keyword>
<keyword evidence="1" id="KW-0732">Signal</keyword>
<sequence>MSIFKLTKITTLLFILFVVMSCASKQQVSSEDLKVISKPQLLFLNYSISKNASDEKTIVLMNQIITDGKLKNKSKTEEKTSIEDLECLILDKDFNELEKISIQNPLLKIVEFVNDLGNFEKRILDLDSAQFSIRLQLKPKAKHIVINELTPLGVKRHITTKIN</sequence>
<evidence type="ECO:0000313" key="3">
    <source>
        <dbReference type="Proteomes" id="UP001597533"/>
    </source>
</evidence>
<evidence type="ECO:0008006" key="4">
    <source>
        <dbReference type="Google" id="ProtNLM"/>
    </source>
</evidence>
<gene>
    <name evidence="2" type="ORF">ACFS5M_05310</name>
</gene>
<protein>
    <recommendedName>
        <fullName evidence="4">Lipoprotein</fullName>
    </recommendedName>
</protein>
<name>A0ABW5WPE0_9FLAO</name>
<reference evidence="3" key="1">
    <citation type="journal article" date="2019" name="Int. J. Syst. Evol. Microbiol.">
        <title>The Global Catalogue of Microorganisms (GCM) 10K type strain sequencing project: providing services to taxonomists for standard genome sequencing and annotation.</title>
        <authorList>
            <consortium name="The Broad Institute Genomics Platform"/>
            <consortium name="The Broad Institute Genome Sequencing Center for Infectious Disease"/>
            <person name="Wu L."/>
            <person name="Ma J."/>
        </authorList>
    </citation>
    <scope>NUCLEOTIDE SEQUENCE [LARGE SCALE GENOMIC DNA]</scope>
    <source>
        <strain evidence="3">KCTC 32141</strain>
    </source>
</reference>
<evidence type="ECO:0000313" key="2">
    <source>
        <dbReference type="EMBL" id="MFD2823076.1"/>
    </source>
</evidence>
<comment type="caution">
    <text evidence="2">The sequence shown here is derived from an EMBL/GenBank/DDBJ whole genome shotgun (WGS) entry which is preliminary data.</text>
</comment>
<feature type="chain" id="PRO_5046755255" description="Lipoprotein" evidence="1">
    <location>
        <begin position="24"/>
        <end position="163"/>
    </location>
</feature>
<dbReference type="PROSITE" id="PS51257">
    <property type="entry name" value="PROKAR_LIPOPROTEIN"/>
    <property type="match status" value="1"/>
</dbReference>
<feature type="signal peptide" evidence="1">
    <location>
        <begin position="1"/>
        <end position="23"/>
    </location>
</feature>
<evidence type="ECO:0000256" key="1">
    <source>
        <dbReference type="SAM" id="SignalP"/>
    </source>
</evidence>
<dbReference type="RefSeq" id="WP_183486525.1">
    <property type="nucleotide sequence ID" value="NZ_JBHUOV010000001.1"/>
</dbReference>
<accession>A0ABW5WPE0</accession>